<feature type="transmembrane region" description="Helical" evidence="8">
    <location>
        <begin position="74"/>
        <end position="94"/>
    </location>
</feature>
<dbReference type="GO" id="GO:0005351">
    <property type="term" value="F:carbohydrate:proton symporter activity"/>
    <property type="evidence" value="ECO:0007669"/>
    <property type="project" value="TreeGrafter"/>
</dbReference>
<keyword evidence="11" id="KW-1185">Reference proteome</keyword>
<comment type="caution">
    <text evidence="10">The sequence shown here is derived from an EMBL/GenBank/DDBJ whole genome shotgun (WGS) entry which is preliminary data.</text>
</comment>
<feature type="transmembrane region" description="Helical" evidence="8">
    <location>
        <begin position="101"/>
        <end position="120"/>
    </location>
</feature>
<evidence type="ECO:0000313" key="11">
    <source>
        <dbReference type="Proteomes" id="UP000077002"/>
    </source>
</evidence>
<dbReference type="InterPro" id="IPR020846">
    <property type="entry name" value="MFS_dom"/>
</dbReference>
<evidence type="ECO:0000256" key="8">
    <source>
        <dbReference type="SAM" id="Phobius"/>
    </source>
</evidence>
<dbReference type="PROSITE" id="PS00216">
    <property type="entry name" value="SUGAR_TRANSPORT_1"/>
    <property type="match status" value="2"/>
</dbReference>
<dbReference type="Pfam" id="PF00083">
    <property type="entry name" value="Sugar_tr"/>
    <property type="match status" value="1"/>
</dbReference>
<keyword evidence="6 8" id="KW-0472">Membrane</keyword>
<dbReference type="RefSeq" id="XP_022510202.1">
    <property type="nucleotide sequence ID" value="XM_022657537.1"/>
</dbReference>
<accession>A0A177F423</accession>
<dbReference type="PROSITE" id="PS50850">
    <property type="entry name" value="MFS"/>
    <property type="match status" value="1"/>
</dbReference>
<keyword evidence="3 7" id="KW-0813">Transport</keyword>
<evidence type="ECO:0000256" key="2">
    <source>
        <dbReference type="ARBA" id="ARBA00010992"/>
    </source>
</evidence>
<name>A0A177F423_9EURO</name>
<evidence type="ECO:0000256" key="3">
    <source>
        <dbReference type="ARBA" id="ARBA00022448"/>
    </source>
</evidence>
<sequence length="550" mass="60333">MPGEVRALSTTNDVNRIEAPVTWKAYLICAFASFGGIFFGYDSGYINGVNGSKLFIHIIEGPDATALSSPHQSLIVSILSCGTFFGALIAGDVADIIGRKWTVITGCLIYIIGVVIQMITGPGHGLGVIVAGRLIAGFGVGFESATVILYMSEICPRKVRGALVAGYQFCITIGILLASCVDYATEHRSDTGSYRIPIAIQFAWGLILGGGLVFLPDSPRYFVKRGRIEKAMQALSRLRGQPTDSEYIQVEIAEIIANDEYEREMIPSSGWFSSWYNCFKGGLWHQKSNLRRTILGTSLQMMQQWTGVNFIFYYSTPFLQSTGAIDNTFLISLIFTLVNVCSTPISFYTVEKFGRRPLLVWGALGMLICQFLVAIIGVTIGFNHTHTNADGDSIANNISAVNAQIAFIAIFIFFFASTWGPGAWIVIGEIFPLPIRSRGVGLSTASNWLWNTIIAVITPYMVNEDRGNLKSSVFFIWGGLCTCAFVYAFFLVPETKGLTLEQVDKMMEESTPRTSSKWKPTKTFAEHMGSEGGILNKEIVADVERKGSVF</sequence>
<dbReference type="Gene3D" id="1.20.1250.20">
    <property type="entry name" value="MFS general substrate transporter like domains"/>
    <property type="match status" value="1"/>
</dbReference>
<feature type="transmembrane region" description="Helical" evidence="8">
    <location>
        <begin position="162"/>
        <end position="184"/>
    </location>
</feature>
<evidence type="ECO:0000256" key="1">
    <source>
        <dbReference type="ARBA" id="ARBA00004141"/>
    </source>
</evidence>
<comment type="similarity">
    <text evidence="2 7">Belongs to the major facilitator superfamily. Sugar transporter (TC 2.A.1.1) family.</text>
</comment>
<feature type="transmembrane region" description="Helical" evidence="8">
    <location>
        <begin position="328"/>
        <end position="347"/>
    </location>
</feature>
<gene>
    <name evidence="10" type="ORF">AYO21_07583</name>
</gene>
<proteinExistence type="inferred from homology"/>
<dbReference type="AlphaFoldDB" id="A0A177F423"/>
<evidence type="ECO:0000259" key="9">
    <source>
        <dbReference type="PROSITE" id="PS50850"/>
    </source>
</evidence>
<dbReference type="InterPro" id="IPR005829">
    <property type="entry name" value="Sugar_transporter_CS"/>
</dbReference>
<dbReference type="PANTHER" id="PTHR48022:SF6">
    <property type="entry name" value="MSTA PROTEIN-RELATED"/>
    <property type="match status" value="1"/>
</dbReference>
<evidence type="ECO:0000256" key="7">
    <source>
        <dbReference type="RuleBase" id="RU003346"/>
    </source>
</evidence>
<keyword evidence="4 8" id="KW-0812">Transmembrane</keyword>
<evidence type="ECO:0000256" key="4">
    <source>
        <dbReference type="ARBA" id="ARBA00022692"/>
    </source>
</evidence>
<organism evidence="10 11">
    <name type="scientific">Fonsecaea monophora</name>
    <dbReference type="NCBI Taxonomy" id="254056"/>
    <lineage>
        <taxon>Eukaryota</taxon>
        <taxon>Fungi</taxon>
        <taxon>Dikarya</taxon>
        <taxon>Ascomycota</taxon>
        <taxon>Pezizomycotina</taxon>
        <taxon>Eurotiomycetes</taxon>
        <taxon>Chaetothyriomycetidae</taxon>
        <taxon>Chaetothyriales</taxon>
        <taxon>Herpotrichiellaceae</taxon>
        <taxon>Fonsecaea</taxon>
    </lineage>
</organism>
<feature type="transmembrane region" description="Helical" evidence="8">
    <location>
        <begin position="403"/>
        <end position="427"/>
    </location>
</feature>
<feature type="transmembrane region" description="Helical" evidence="8">
    <location>
        <begin position="439"/>
        <end position="462"/>
    </location>
</feature>
<evidence type="ECO:0000256" key="6">
    <source>
        <dbReference type="ARBA" id="ARBA00023136"/>
    </source>
</evidence>
<dbReference type="PROSITE" id="PS00217">
    <property type="entry name" value="SUGAR_TRANSPORT_2"/>
    <property type="match status" value="1"/>
</dbReference>
<dbReference type="GO" id="GO:0016020">
    <property type="term" value="C:membrane"/>
    <property type="evidence" value="ECO:0007669"/>
    <property type="project" value="UniProtKB-SubCell"/>
</dbReference>
<feature type="transmembrane region" description="Helical" evidence="8">
    <location>
        <begin position="21"/>
        <end position="41"/>
    </location>
</feature>
<dbReference type="Proteomes" id="UP000077002">
    <property type="component" value="Unassembled WGS sequence"/>
</dbReference>
<feature type="domain" description="Major facilitator superfamily (MFS) profile" evidence="9">
    <location>
        <begin position="28"/>
        <end position="496"/>
    </location>
</feature>
<dbReference type="FunFam" id="1.20.1250.20:FF:000180">
    <property type="entry name" value="MFS monosaccharide transporter"/>
    <property type="match status" value="1"/>
</dbReference>
<dbReference type="GeneID" id="34602736"/>
<dbReference type="InterPro" id="IPR050360">
    <property type="entry name" value="MFS_Sugar_Transporters"/>
</dbReference>
<evidence type="ECO:0000313" key="10">
    <source>
        <dbReference type="EMBL" id="OAG38250.1"/>
    </source>
</evidence>
<dbReference type="InterPro" id="IPR036259">
    <property type="entry name" value="MFS_trans_sf"/>
</dbReference>
<feature type="transmembrane region" description="Helical" evidence="8">
    <location>
        <begin position="126"/>
        <end position="150"/>
    </location>
</feature>
<keyword evidence="5 8" id="KW-1133">Transmembrane helix</keyword>
<dbReference type="SUPFAM" id="SSF103473">
    <property type="entry name" value="MFS general substrate transporter"/>
    <property type="match status" value="1"/>
</dbReference>
<dbReference type="CDD" id="cd17356">
    <property type="entry name" value="MFS_HXT"/>
    <property type="match status" value="1"/>
</dbReference>
<feature type="transmembrane region" description="Helical" evidence="8">
    <location>
        <begin position="294"/>
        <end position="316"/>
    </location>
</feature>
<dbReference type="InterPro" id="IPR005828">
    <property type="entry name" value="MFS_sugar_transport-like"/>
</dbReference>
<dbReference type="NCBIfam" id="TIGR00879">
    <property type="entry name" value="SP"/>
    <property type="match status" value="1"/>
</dbReference>
<feature type="transmembrane region" description="Helical" evidence="8">
    <location>
        <begin position="196"/>
        <end position="215"/>
    </location>
</feature>
<dbReference type="EMBL" id="LVKK01000059">
    <property type="protein sequence ID" value="OAG38250.1"/>
    <property type="molecule type" value="Genomic_DNA"/>
</dbReference>
<feature type="transmembrane region" description="Helical" evidence="8">
    <location>
        <begin position="474"/>
        <end position="492"/>
    </location>
</feature>
<comment type="subcellular location">
    <subcellularLocation>
        <location evidence="1">Membrane</location>
        <topology evidence="1">Multi-pass membrane protein</topology>
    </subcellularLocation>
</comment>
<reference evidence="10 11" key="1">
    <citation type="submission" date="2016-03" db="EMBL/GenBank/DDBJ databases">
        <title>Draft genome sequence of the Fonsecaea monophora CBS 269.37.</title>
        <authorList>
            <person name="Bombassaro A."/>
            <person name="Vinicius W.A."/>
            <person name="De Hoog S."/>
            <person name="Sun J."/>
            <person name="Souza E.M."/>
            <person name="Raittz R.T."/>
            <person name="Costa F."/>
            <person name="Leao A.C."/>
            <person name="Tadra-Sfeir M.Z."/>
            <person name="Baura V."/>
            <person name="Balsanelli E."/>
            <person name="Pedrosa F.O."/>
            <person name="Moreno L.F."/>
            <person name="Steffens M.B."/>
            <person name="Xi L."/>
            <person name="Bocca A.L."/>
            <person name="Felipe M.S."/>
            <person name="Teixeira M."/>
            <person name="Telles Filho F.Q."/>
            <person name="Azevedo C.M."/>
            <person name="Gomes R."/>
            <person name="Vicente V.A."/>
        </authorList>
    </citation>
    <scope>NUCLEOTIDE SEQUENCE [LARGE SCALE GENOMIC DNA]</scope>
    <source>
        <strain evidence="10 11">CBS 269.37</strain>
    </source>
</reference>
<dbReference type="InterPro" id="IPR003663">
    <property type="entry name" value="Sugar/inositol_transpt"/>
</dbReference>
<dbReference type="PRINTS" id="PR00171">
    <property type="entry name" value="SUGRTRNSPORT"/>
</dbReference>
<dbReference type="PANTHER" id="PTHR48022">
    <property type="entry name" value="PLASTIDIC GLUCOSE TRANSPORTER 4"/>
    <property type="match status" value="1"/>
</dbReference>
<feature type="transmembrane region" description="Helical" evidence="8">
    <location>
        <begin position="359"/>
        <end position="383"/>
    </location>
</feature>
<evidence type="ECO:0000256" key="5">
    <source>
        <dbReference type="ARBA" id="ARBA00022989"/>
    </source>
</evidence>
<protein>
    <recommendedName>
        <fullName evidence="9">Major facilitator superfamily (MFS) profile domain-containing protein</fullName>
    </recommendedName>
</protein>
<dbReference type="OrthoDB" id="6612291at2759"/>